<sequence length="339" mass="38635">MNSILQKFVTNNQNTPIWLMRQAGRYLPEYLKIRSTVNNFLDLCYDQNKVVEITLQPIKRFDLSAAIIFSDILILPHALGWQIEFVENIGPVLAQFKSAADFRYLDNNDSKKLQIVYDAIAKTKANLPNNIPLIGFAGSPWTVVSYLLEGKGQRDFLSSKKFIYQNQNLAKQLTNLITEKTIQHLIEQIKAGVDLIQLFDSWAGILNNTEYNEFVIEPTVQIVTAIKNIFPDIPIIGFPKGSGFLYEKYITDVTVDVIGVDQSVPISCMRKWQDKIIVQGNLDPVILLTTKEIIAQKADEILSNLSKGNFIFNLGHGILPQTKLENVEFLVNYVREYRY</sequence>
<dbReference type="CDD" id="cd00717">
    <property type="entry name" value="URO-D"/>
    <property type="match status" value="1"/>
</dbReference>
<keyword evidence="5 7" id="KW-0456">Lyase</keyword>
<dbReference type="Gene3D" id="3.20.20.210">
    <property type="match status" value="1"/>
</dbReference>
<evidence type="ECO:0000256" key="5">
    <source>
        <dbReference type="ARBA" id="ARBA00023239"/>
    </source>
</evidence>
<feature type="domain" description="Uroporphyrinogen decarboxylase (URO-D)" evidence="11">
    <location>
        <begin position="134"/>
        <end position="150"/>
    </location>
</feature>
<proteinExistence type="inferred from homology"/>
<keyword evidence="13" id="KW-1185">Reference proteome</keyword>
<evidence type="ECO:0000259" key="10">
    <source>
        <dbReference type="PROSITE" id="PS00906"/>
    </source>
</evidence>
<dbReference type="PANTHER" id="PTHR21091">
    <property type="entry name" value="METHYLTETRAHYDROFOLATE:HOMOCYSTEINE METHYLTRANSFERASE RELATED"/>
    <property type="match status" value="1"/>
</dbReference>
<comment type="caution">
    <text evidence="7">Lacks conserved residue(s) required for the propagation of feature annotation.</text>
</comment>
<dbReference type="InterPro" id="IPR038071">
    <property type="entry name" value="UROD/MetE-like_sf"/>
</dbReference>
<feature type="binding site" evidence="7">
    <location>
        <position position="71"/>
    </location>
    <ligand>
        <name>substrate</name>
    </ligand>
</feature>
<keyword evidence="4 7" id="KW-0210">Decarboxylase</keyword>
<keyword evidence="6 7" id="KW-0627">Porphyrin biosynthesis</keyword>
<comment type="subcellular location">
    <subcellularLocation>
        <location evidence="7">Cytoplasm</location>
    </subcellularLocation>
</comment>
<evidence type="ECO:0000313" key="12">
    <source>
        <dbReference type="EMBL" id="WPY00855.1"/>
    </source>
</evidence>
<keyword evidence="7" id="KW-0963">Cytoplasm</keyword>
<dbReference type="EC" id="4.1.1.37" evidence="3 7"/>
<dbReference type="PROSITE" id="PS00907">
    <property type="entry name" value="UROD_2"/>
    <property type="match status" value="1"/>
</dbReference>
<evidence type="ECO:0000256" key="2">
    <source>
        <dbReference type="ARBA" id="ARBA00009935"/>
    </source>
</evidence>
<protein>
    <recommendedName>
        <fullName evidence="3 7">Uroporphyrinogen decarboxylase</fullName>
        <shortName evidence="7">UPD</shortName>
        <shortName evidence="7">URO-D</shortName>
        <ecNumber evidence="3 7">4.1.1.37</ecNumber>
    </recommendedName>
</protein>
<dbReference type="Proteomes" id="UP001326613">
    <property type="component" value="Chromosome"/>
</dbReference>
<dbReference type="NCBIfam" id="TIGR01464">
    <property type="entry name" value="hemE"/>
    <property type="match status" value="1"/>
</dbReference>
<dbReference type="HAMAP" id="MF_00218">
    <property type="entry name" value="URO_D"/>
    <property type="match status" value="1"/>
</dbReference>
<evidence type="ECO:0000313" key="13">
    <source>
        <dbReference type="Proteomes" id="UP001326613"/>
    </source>
</evidence>
<reference evidence="12 13" key="1">
    <citation type="submission" date="2022-10" db="EMBL/GenBank/DDBJ databases">
        <title>Host association and intracellularity evolved multiple times independently in the Rickettsiales.</title>
        <authorList>
            <person name="Castelli M."/>
            <person name="Nardi T."/>
            <person name="Gammuto L."/>
            <person name="Bellinzona G."/>
            <person name="Sabaneyeva E."/>
            <person name="Potekhin A."/>
            <person name="Serra V."/>
            <person name="Petroni G."/>
            <person name="Sassera D."/>
        </authorList>
    </citation>
    <scope>NUCLEOTIDE SEQUENCE [LARGE SCALE GENOMIC DNA]</scope>
    <source>
        <strain evidence="12 13">Kr 154-4</strain>
    </source>
</reference>
<feature type="binding site" evidence="7">
    <location>
        <position position="146"/>
    </location>
    <ligand>
        <name>substrate</name>
    </ligand>
</feature>
<gene>
    <name evidence="7" type="primary">hemE</name>
    <name evidence="12" type="ORF">Trichorick_00745</name>
</gene>
<evidence type="ECO:0000256" key="3">
    <source>
        <dbReference type="ARBA" id="ARBA00012288"/>
    </source>
</evidence>
<comment type="function">
    <text evidence="7">Catalyzes the decarboxylation of four acetate groups of uroporphyrinogen-III to yield coproporphyrinogen-III.</text>
</comment>
<evidence type="ECO:0000259" key="11">
    <source>
        <dbReference type="PROSITE" id="PS00907"/>
    </source>
</evidence>
<feature type="binding site" evidence="7">
    <location>
        <begin position="21"/>
        <end position="25"/>
    </location>
    <ligand>
        <name>substrate</name>
    </ligand>
</feature>
<comment type="catalytic activity">
    <reaction evidence="7 8">
        <text>uroporphyrinogen III + 4 H(+) = coproporphyrinogen III + 4 CO2</text>
        <dbReference type="Rhea" id="RHEA:19865"/>
        <dbReference type="ChEBI" id="CHEBI:15378"/>
        <dbReference type="ChEBI" id="CHEBI:16526"/>
        <dbReference type="ChEBI" id="CHEBI:57308"/>
        <dbReference type="ChEBI" id="CHEBI:57309"/>
        <dbReference type="EC" id="4.1.1.37"/>
    </reaction>
</comment>
<evidence type="ECO:0000256" key="6">
    <source>
        <dbReference type="ARBA" id="ARBA00023244"/>
    </source>
</evidence>
<dbReference type="PANTHER" id="PTHR21091:SF169">
    <property type="entry name" value="UROPORPHYRINOGEN DECARBOXYLASE"/>
    <property type="match status" value="1"/>
</dbReference>
<evidence type="ECO:0000256" key="1">
    <source>
        <dbReference type="ARBA" id="ARBA00004804"/>
    </source>
</evidence>
<evidence type="ECO:0000256" key="7">
    <source>
        <dbReference type="HAMAP-Rule" id="MF_00218"/>
    </source>
</evidence>
<organism evidence="12 13">
    <name type="scientific">Candidatus Trichorickettsia mobilis</name>
    <dbReference type="NCBI Taxonomy" id="1346319"/>
    <lineage>
        <taxon>Bacteria</taxon>
        <taxon>Pseudomonadati</taxon>
        <taxon>Pseudomonadota</taxon>
        <taxon>Alphaproteobacteria</taxon>
        <taxon>Rickettsiales</taxon>
        <taxon>Rickettsiaceae</taxon>
        <taxon>Rickettsieae</taxon>
        <taxon>Candidatus Trichorickettsia</taxon>
    </lineage>
</organism>
<dbReference type="SUPFAM" id="SSF51726">
    <property type="entry name" value="UROD/MetE-like"/>
    <property type="match status" value="1"/>
</dbReference>
<dbReference type="PROSITE" id="PS00906">
    <property type="entry name" value="UROD_1"/>
    <property type="match status" value="1"/>
</dbReference>
<comment type="pathway">
    <text evidence="1 7 8">Porphyrin-containing compound metabolism; protoporphyrin-IX biosynthesis; coproporphyrinogen-III from 5-aminolevulinate: step 4/4.</text>
</comment>
<dbReference type="InterPro" id="IPR000257">
    <property type="entry name" value="Uroporphyrinogen_deCOase"/>
</dbReference>
<evidence type="ECO:0000256" key="4">
    <source>
        <dbReference type="ARBA" id="ARBA00022793"/>
    </source>
</evidence>
<feature type="binding site" evidence="7">
    <location>
        <position position="316"/>
    </location>
    <ligand>
        <name>substrate</name>
    </ligand>
</feature>
<dbReference type="Pfam" id="PF01208">
    <property type="entry name" value="URO-D"/>
    <property type="match status" value="1"/>
</dbReference>
<evidence type="ECO:0000256" key="9">
    <source>
        <dbReference type="RuleBase" id="RU004169"/>
    </source>
</evidence>
<dbReference type="InterPro" id="IPR006361">
    <property type="entry name" value="Uroporphyrinogen_deCO2ase_HemE"/>
</dbReference>
<feature type="binding site" evidence="7">
    <location>
        <position position="201"/>
    </location>
    <ligand>
        <name>substrate</name>
    </ligand>
</feature>
<evidence type="ECO:0000256" key="8">
    <source>
        <dbReference type="RuleBase" id="RU000554"/>
    </source>
</evidence>
<comment type="similarity">
    <text evidence="2 7 9">Belongs to the uroporphyrinogen decarboxylase family.</text>
</comment>
<dbReference type="EMBL" id="CP112932">
    <property type="protein sequence ID" value="WPY00855.1"/>
    <property type="molecule type" value="Genomic_DNA"/>
</dbReference>
<dbReference type="RefSeq" id="WP_323737685.1">
    <property type="nucleotide sequence ID" value="NZ_CP112932.1"/>
</dbReference>
<comment type="subunit">
    <text evidence="7">Homodimer.</text>
</comment>
<name>A0ABZ0US52_9RICK</name>
<feature type="site" description="Transition state stabilizer" evidence="7">
    <location>
        <position position="71"/>
    </location>
</feature>
<accession>A0ABZ0US52</accession>
<feature type="domain" description="Uroporphyrinogen decarboxylase (URO-D)" evidence="10">
    <location>
        <begin position="16"/>
        <end position="25"/>
    </location>
</feature>